<dbReference type="GO" id="GO:0022857">
    <property type="term" value="F:transmembrane transporter activity"/>
    <property type="evidence" value="ECO:0007669"/>
    <property type="project" value="InterPro"/>
</dbReference>
<evidence type="ECO:0000256" key="3">
    <source>
        <dbReference type="ARBA" id="ARBA00022448"/>
    </source>
</evidence>
<reference evidence="11" key="1">
    <citation type="journal article" date="2009" name="Genome Res.">
        <title>Comparative genomic analyses of the human fungal pathogens Coccidioides and their relatives.</title>
        <authorList>
            <person name="Sharpton T.J."/>
            <person name="Stajich J.E."/>
            <person name="Rounsley S.D."/>
            <person name="Gardner M.J."/>
            <person name="Wortman J.R."/>
            <person name="Jordar V.S."/>
            <person name="Maiti R."/>
            <person name="Kodira C.D."/>
            <person name="Neafsey D.E."/>
            <person name="Zeng Q."/>
            <person name="Hung C.-Y."/>
            <person name="McMahan C."/>
            <person name="Muszewska A."/>
            <person name="Grynberg M."/>
            <person name="Mandel M.A."/>
            <person name="Kellner E.M."/>
            <person name="Barker B.M."/>
            <person name="Galgiani J.N."/>
            <person name="Orbach M.J."/>
            <person name="Kirkland T.N."/>
            <person name="Cole G.T."/>
            <person name="Henn M.R."/>
            <person name="Birren B.W."/>
            <person name="Taylor J.W."/>
        </authorList>
    </citation>
    <scope>NUCLEOTIDE SEQUENCE [LARGE SCALE GENOMIC DNA]</scope>
    <source>
        <strain evidence="11">UAMH 1704</strain>
    </source>
</reference>
<dbReference type="Proteomes" id="UP000002058">
    <property type="component" value="Unassembled WGS sequence"/>
</dbReference>
<dbReference type="OrthoDB" id="2116389at2759"/>
<dbReference type="InterPro" id="IPR001248">
    <property type="entry name" value="Pur-cyt_permease"/>
</dbReference>
<accession>C4JV58</accession>
<feature type="region of interest" description="Disordered" evidence="7">
    <location>
        <begin position="275"/>
        <end position="307"/>
    </location>
</feature>
<comment type="similarity">
    <text evidence="2">Belongs to the purine-cytosine permease (2.A.39) family.</text>
</comment>
<keyword evidence="5 8" id="KW-1133">Transmembrane helix</keyword>
<protein>
    <recommendedName>
        <fullName evidence="9">N-end rule aminoacyl transferase C-terminal domain-containing protein</fullName>
    </recommendedName>
</protein>
<dbReference type="VEuPathDB" id="FungiDB:UREG_06450"/>
<dbReference type="PANTHER" id="PTHR31806:SF5">
    <property type="entry name" value="PURINE-CYTOSINE PERMEASE FCY21"/>
    <property type="match status" value="1"/>
</dbReference>
<dbReference type="InParanoid" id="C4JV58"/>
<feature type="transmembrane region" description="Helical" evidence="8">
    <location>
        <begin position="612"/>
        <end position="638"/>
    </location>
</feature>
<feature type="transmembrane region" description="Helical" evidence="8">
    <location>
        <begin position="418"/>
        <end position="438"/>
    </location>
</feature>
<dbReference type="EMBL" id="CH476618">
    <property type="protein sequence ID" value="EEP81585.1"/>
    <property type="molecule type" value="Genomic_DNA"/>
</dbReference>
<organism evidence="10 11">
    <name type="scientific">Uncinocarpus reesii (strain UAMH 1704)</name>
    <dbReference type="NCBI Taxonomy" id="336963"/>
    <lineage>
        <taxon>Eukaryota</taxon>
        <taxon>Fungi</taxon>
        <taxon>Dikarya</taxon>
        <taxon>Ascomycota</taxon>
        <taxon>Pezizomycotina</taxon>
        <taxon>Eurotiomycetes</taxon>
        <taxon>Eurotiomycetidae</taxon>
        <taxon>Onygenales</taxon>
        <taxon>Onygenaceae</taxon>
        <taxon>Uncinocarpus</taxon>
    </lineage>
</organism>
<feature type="transmembrane region" description="Helical" evidence="8">
    <location>
        <begin position="458"/>
        <end position="480"/>
    </location>
</feature>
<dbReference type="HOGENOM" id="CLU_358315_0_0_1"/>
<evidence type="ECO:0000256" key="7">
    <source>
        <dbReference type="SAM" id="MobiDB-lite"/>
    </source>
</evidence>
<proteinExistence type="inferred from homology"/>
<dbReference type="eggNOG" id="KOG1193">
    <property type="taxonomic scope" value="Eukaryota"/>
</dbReference>
<dbReference type="InterPro" id="IPR007472">
    <property type="entry name" value="N-end_Aminoacyl_Trfase_C"/>
</dbReference>
<feature type="transmembrane region" description="Helical" evidence="8">
    <location>
        <begin position="349"/>
        <end position="373"/>
    </location>
</feature>
<dbReference type="KEGG" id="ure:UREG_06450"/>
<dbReference type="GO" id="GO:0005886">
    <property type="term" value="C:plasma membrane"/>
    <property type="evidence" value="ECO:0007669"/>
    <property type="project" value="TreeGrafter"/>
</dbReference>
<feature type="transmembrane region" description="Helical" evidence="8">
    <location>
        <begin position="677"/>
        <end position="699"/>
    </location>
</feature>
<dbReference type="RefSeq" id="XP_002583483.1">
    <property type="nucleotide sequence ID" value="XM_002583437.1"/>
</dbReference>
<feature type="transmembrane region" description="Helical" evidence="8">
    <location>
        <begin position="557"/>
        <end position="580"/>
    </location>
</feature>
<dbReference type="InterPro" id="IPR026030">
    <property type="entry name" value="Pur-cyt_permease_Fcy2/21/22"/>
</dbReference>
<name>C4JV58_UNCRE</name>
<dbReference type="Pfam" id="PF04377">
    <property type="entry name" value="ATE_C"/>
    <property type="match status" value="1"/>
</dbReference>
<feature type="transmembrane region" description="Helical" evidence="8">
    <location>
        <begin position="711"/>
        <end position="735"/>
    </location>
</feature>
<dbReference type="PANTHER" id="PTHR31806">
    <property type="entry name" value="PURINE-CYTOSINE PERMEASE FCY2-RELATED"/>
    <property type="match status" value="1"/>
</dbReference>
<keyword evidence="4 8" id="KW-0812">Transmembrane</keyword>
<feature type="domain" description="N-end rule aminoacyl transferase C-terminal" evidence="9">
    <location>
        <begin position="65"/>
        <end position="134"/>
    </location>
</feature>
<evidence type="ECO:0000313" key="11">
    <source>
        <dbReference type="Proteomes" id="UP000002058"/>
    </source>
</evidence>
<keyword evidence="11" id="KW-1185">Reference proteome</keyword>
<evidence type="ECO:0000256" key="2">
    <source>
        <dbReference type="ARBA" id="ARBA00008974"/>
    </source>
</evidence>
<dbReference type="STRING" id="336963.C4JV58"/>
<sequence>MVVAREKRYRKHTFDLKQRVHEAEYSQLQRPIDPRTKRPIEPAHKFEVNIESDSSSLTKLVIVLYSVFLDYQTKVHKDPEDRWKQSDYKRFLCSGIGRKTVRQGGKEQKLGSYHQCYRLDGQLIAVGVLDMLPHDTCPFSGSQVGEDQMTRPEDNFILPDEEDMSLFDIDMPGVLTLDELKAQVDLDHCRLLVHNSLVEMTDLVGWESSDIKNPHAIKGIIAELAATLGPKSSDAETPRQSKTVRDAKLNRCCPGRHSFLLEILLWLTNMSLDQSASKPSPSVRDIEKDGETQPAVQRTPVQPPKEKDPPLLRFCQSFWHRLATWGVELRGIVPISVDERTDKRAGNVFLLWFTVSCNLLPVITGMVGTLSFGLGLRDASLVIIFFNLLCTIPPAYLSILGPKTGLRQMIQARYTFGIYLVNILVLLNLATVSGFTIIDCVIGGQTLSALNDGGGVSVNVGIAVVAVIALFISFFGYRVLHRYERYGWIPILVSIIIATGCGGKHLSKQADAPPASAPAVLSFGGLIAGFLIPWAALSSDFCTYISPDISSKRIFSYVYLGLFVPTVPLMILGAAIGGAVPNVPDWAKAYKSGSVGGIFAAMLSSAGGFGKFITVLLAFSTLGNIAATIYSITLNFQILLPILVRVPRALFALVFIAIIIPVSIRAAASFFLSLENFIGVIAYWSAAFFSIVTVEHLVFRKGRYGSYDPTIWNVGSALPSGVSALAAGLLSFALVIPCMSQTWYVGPIAKKTGDIGFEVALGLSALLYLPLRAVEVHMRKRL</sequence>
<evidence type="ECO:0000256" key="6">
    <source>
        <dbReference type="ARBA" id="ARBA00023136"/>
    </source>
</evidence>
<comment type="subcellular location">
    <subcellularLocation>
        <location evidence="1">Membrane</location>
        <topology evidence="1">Multi-pass membrane protein</topology>
    </subcellularLocation>
</comment>
<dbReference type="GeneID" id="8442879"/>
<dbReference type="Gene3D" id="1.10.4160.10">
    <property type="entry name" value="Hydantoin permease"/>
    <property type="match status" value="1"/>
</dbReference>
<feature type="transmembrane region" description="Helical" evidence="8">
    <location>
        <begin position="379"/>
        <end position="397"/>
    </location>
</feature>
<evidence type="ECO:0000256" key="4">
    <source>
        <dbReference type="ARBA" id="ARBA00022692"/>
    </source>
</evidence>
<evidence type="ECO:0000313" key="10">
    <source>
        <dbReference type="EMBL" id="EEP81585.1"/>
    </source>
</evidence>
<dbReference type="OMA" id="GWESSDI"/>
<keyword evidence="3" id="KW-0813">Transport</keyword>
<evidence type="ECO:0000256" key="5">
    <source>
        <dbReference type="ARBA" id="ARBA00022989"/>
    </source>
</evidence>
<dbReference type="Pfam" id="PF02133">
    <property type="entry name" value="Transp_cyt_pur"/>
    <property type="match status" value="1"/>
</dbReference>
<dbReference type="GO" id="GO:0004057">
    <property type="term" value="F:arginyl-tRNA--protein transferase activity"/>
    <property type="evidence" value="ECO:0007669"/>
    <property type="project" value="InterPro"/>
</dbReference>
<dbReference type="AlphaFoldDB" id="C4JV58"/>
<evidence type="ECO:0000256" key="1">
    <source>
        <dbReference type="ARBA" id="ARBA00004141"/>
    </source>
</evidence>
<feature type="transmembrane region" description="Helical" evidence="8">
    <location>
        <begin position="650"/>
        <end position="671"/>
    </location>
</feature>
<keyword evidence="6 8" id="KW-0472">Membrane</keyword>
<gene>
    <name evidence="10" type="ORF">UREG_06450</name>
</gene>
<dbReference type="FunCoup" id="C4JV58">
    <property type="interactions" value="21"/>
</dbReference>
<evidence type="ECO:0000256" key="8">
    <source>
        <dbReference type="SAM" id="Phobius"/>
    </source>
</evidence>
<evidence type="ECO:0000259" key="9">
    <source>
        <dbReference type="Pfam" id="PF04377"/>
    </source>
</evidence>
<feature type="transmembrane region" description="Helical" evidence="8">
    <location>
        <begin position="519"/>
        <end position="537"/>
    </location>
</feature>
<feature type="transmembrane region" description="Helical" evidence="8">
    <location>
        <begin position="487"/>
        <end position="507"/>
    </location>
</feature>